<name>A0A1Y1S7K4_9MICR</name>
<protein>
    <submittedName>
        <fullName evidence="1">Uncharacterized protein</fullName>
    </submittedName>
</protein>
<dbReference type="Proteomes" id="UP000192639">
    <property type="component" value="Unassembled WGS sequence"/>
</dbReference>
<reference evidence="1 2" key="1">
    <citation type="journal article" date="2017" name="Environ. Microbiol.">
        <title>Decay of the glycolytic pathway and adaptation to intranuclear parasitism within Enterocytozoonidae microsporidia.</title>
        <authorList>
            <person name="Wiredu Boakye D."/>
            <person name="Jaroenlak P."/>
            <person name="Prachumwat A."/>
            <person name="Williams T.A."/>
            <person name="Bateman K.S."/>
            <person name="Itsathitphaisarn O."/>
            <person name="Sritunyalucksana K."/>
            <person name="Paszkiewicz K.H."/>
            <person name="Moore K.A."/>
            <person name="Stentiford G.D."/>
            <person name="Williams B.A."/>
        </authorList>
    </citation>
    <scope>NUCLEOTIDE SEQUENCE [LARGE SCALE GENOMIC DNA]</scope>
    <source>
        <strain evidence="1 2">GB1</strain>
    </source>
</reference>
<accession>A0A1Y1S7K4</accession>
<evidence type="ECO:0000313" key="2">
    <source>
        <dbReference type="Proteomes" id="UP000192639"/>
    </source>
</evidence>
<dbReference type="AlphaFoldDB" id="A0A1Y1S7K4"/>
<sequence length="287" mass="33191">MIFVATFLNVVQTSFDRINEALEGIQELSDFINESQQQRGEREPAENAHQMFGDILNSIARNQEQSERESTSALEGRLHRVGQARRRSRFGERSGMSHVVIENPRVRRVRPYISPLDECREVIRPSTSTATNLVKMTCSEPAEIIVTEEPRPKVRKVVVVSTARRVRPARRIHVSSSRIRLKNITTPSIQNGRMSTTLSIIGDDLDSFIENYEFGVIFLDRYNEEIDYRPIEPSTYGQNPKQFKVVMKMLEGTTKITFIARCLTNDYSDQYYTSYKYDHVKKRFMLA</sequence>
<gene>
    <name evidence="1" type="ORF">ECANGB1_734</name>
</gene>
<proteinExistence type="predicted"/>
<comment type="caution">
    <text evidence="1">The sequence shown here is derived from an EMBL/GenBank/DDBJ whole genome shotgun (WGS) entry which is preliminary data.</text>
</comment>
<keyword evidence="2" id="KW-1185">Reference proteome</keyword>
<organism evidence="1 2">
    <name type="scientific">Enterospora canceri</name>
    <dbReference type="NCBI Taxonomy" id="1081671"/>
    <lineage>
        <taxon>Eukaryota</taxon>
        <taxon>Fungi</taxon>
        <taxon>Fungi incertae sedis</taxon>
        <taxon>Microsporidia</taxon>
        <taxon>Enterocytozoonidae</taxon>
        <taxon>Enterospora</taxon>
    </lineage>
</organism>
<evidence type="ECO:0000313" key="1">
    <source>
        <dbReference type="EMBL" id="ORD94419.1"/>
    </source>
</evidence>
<dbReference type="EMBL" id="LWDP01000021">
    <property type="protein sequence ID" value="ORD94419.1"/>
    <property type="molecule type" value="Genomic_DNA"/>
</dbReference>
<dbReference type="VEuPathDB" id="MicrosporidiaDB:ECANGB1_734"/>